<accession>A0ABW7P0G2</accession>
<dbReference type="Pfam" id="PF04345">
    <property type="entry name" value="Chor_lyase"/>
    <property type="match status" value="1"/>
</dbReference>
<name>A0ABW7P0G2_9GAMM</name>
<dbReference type="Gene3D" id="3.40.1410.10">
    <property type="entry name" value="Chorismate lyase-like"/>
    <property type="match status" value="1"/>
</dbReference>
<dbReference type="RefSeq" id="WP_395545141.1">
    <property type="nucleotide sequence ID" value="NZ_CP166302.1"/>
</dbReference>
<comment type="caution">
    <text evidence="4">Lacks conserved residue(s) required for the propagation of feature annotation.</text>
</comment>
<comment type="catalytic activity">
    <reaction evidence="4">
        <text>chorismate = 4-hydroxybenzoate + pyruvate</text>
        <dbReference type="Rhea" id="RHEA:16505"/>
        <dbReference type="ChEBI" id="CHEBI:15361"/>
        <dbReference type="ChEBI" id="CHEBI:17879"/>
        <dbReference type="ChEBI" id="CHEBI:29748"/>
        <dbReference type="EC" id="4.1.3.40"/>
    </reaction>
</comment>
<dbReference type="EMBL" id="JBGFTR010000007">
    <property type="protein sequence ID" value="MFH7564874.1"/>
    <property type="molecule type" value="Genomic_DNA"/>
</dbReference>
<evidence type="ECO:0000256" key="3">
    <source>
        <dbReference type="ARBA" id="ARBA00023239"/>
    </source>
</evidence>
<dbReference type="InterPro" id="IPR028978">
    <property type="entry name" value="Chorismate_lyase_/UTRA_dom_sf"/>
</dbReference>
<dbReference type="PANTHER" id="PTHR38683:SF1">
    <property type="entry name" value="CHORISMATE PYRUVATE-LYASE"/>
    <property type="match status" value="1"/>
</dbReference>
<keyword evidence="3 4" id="KW-0456">Lyase</keyword>
<comment type="caution">
    <text evidence="5">The sequence shown here is derived from an EMBL/GenBank/DDBJ whole genome shotgun (WGS) entry which is preliminary data.</text>
</comment>
<gene>
    <name evidence="4" type="primary">ubiC</name>
    <name evidence="5" type="ORF">AB9R89_05985</name>
</gene>
<organism evidence="5 6">
    <name type="scientific">Oceanimonas smirnovii</name>
    <dbReference type="NCBI Taxonomy" id="264574"/>
    <lineage>
        <taxon>Bacteria</taxon>
        <taxon>Pseudomonadati</taxon>
        <taxon>Pseudomonadota</taxon>
        <taxon>Gammaproteobacteria</taxon>
        <taxon>Aeromonadales</taxon>
        <taxon>Aeromonadaceae</taxon>
        <taxon>Oceanimonas</taxon>
    </lineage>
</organism>
<evidence type="ECO:0000256" key="1">
    <source>
        <dbReference type="ARBA" id="ARBA00022490"/>
    </source>
</evidence>
<comment type="subcellular location">
    <subcellularLocation>
        <location evidence="4">Cytoplasm</location>
    </subcellularLocation>
</comment>
<dbReference type="InterPro" id="IPR007440">
    <property type="entry name" value="Chorismate--pyruvate_lyase"/>
</dbReference>
<dbReference type="HAMAP" id="MF_01632">
    <property type="entry name" value="UbiC"/>
    <property type="match status" value="1"/>
</dbReference>
<keyword evidence="6" id="KW-1185">Reference proteome</keyword>
<dbReference type="EC" id="4.1.3.40" evidence="4"/>
<feature type="binding site" evidence="4">
    <location>
        <position position="178"/>
    </location>
    <ligand>
        <name>substrate</name>
    </ligand>
</feature>
<comment type="pathway">
    <text evidence="4">Cofactor biosynthesis; ubiquinone biosynthesis.</text>
</comment>
<evidence type="ECO:0000313" key="6">
    <source>
        <dbReference type="Proteomes" id="UP001610706"/>
    </source>
</evidence>
<comment type="function">
    <text evidence="4">Removes the pyruvyl group from chorismate, with concomitant aromatization of the ring, to provide 4-hydroxybenzoate (4HB) for the ubiquinone pathway.</text>
</comment>
<dbReference type="Proteomes" id="UP001610706">
    <property type="component" value="Unassembled WGS sequence"/>
</dbReference>
<protein>
    <recommendedName>
        <fullName evidence="4">Probable chorismate pyruvate-lyase</fullName>
        <shortName evidence="4">CL</shortName>
        <shortName evidence="4">CPL</shortName>
        <ecNumber evidence="4">4.1.3.40</ecNumber>
    </recommendedName>
</protein>
<keyword evidence="1 4" id="KW-0963">Cytoplasm</keyword>
<feature type="binding site" evidence="4">
    <location>
        <position position="80"/>
    </location>
    <ligand>
        <name>substrate</name>
    </ligand>
</feature>
<dbReference type="GO" id="GO:0008813">
    <property type="term" value="F:chorismate lyase activity"/>
    <property type="evidence" value="ECO:0007669"/>
    <property type="project" value="UniProtKB-EC"/>
</dbReference>
<feature type="binding site" evidence="4">
    <location>
        <position position="117"/>
    </location>
    <ligand>
        <name>substrate</name>
    </ligand>
</feature>
<evidence type="ECO:0000313" key="5">
    <source>
        <dbReference type="EMBL" id="MFH7564874.1"/>
    </source>
</evidence>
<comment type="similarity">
    <text evidence="4">Belongs to the UbiC family.</text>
</comment>
<evidence type="ECO:0000256" key="4">
    <source>
        <dbReference type="HAMAP-Rule" id="MF_01632"/>
    </source>
</evidence>
<keyword evidence="2 4" id="KW-0831">Ubiquinone biosynthesis</keyword>
<dbReference type="PANTHER" id="PTHR38683">
    <property type="entry name" value="CHORISMATE PYRUVATE-LYASE"/>
    <property type="match status" value="1"/>
</dbReference>
<dbReference type="SUPFAM" id="SSF64288">
    <property type="entry name" value="Chorismate lyase-like"/>
    <property type="match status" value="1"/>
</dbReference>
<sequence>MSLLFQETNTTSSIDSDWHWGQLPPASPVLQSWLHEPGSLTRRLRQHCQQFHVKVLADGVLRPLMPAQAEWLQAEQGYCREVLLCCDNIPWVYATSLYSPATQAALPALSGLGSKALGELMFEAPDLTRTPFELTGLTPTQYQQLAAHAGLAATEPATMPWARRSALSTGQASVLVTELFLPNSAPYQDLV</sequence>
<reference evidence="5 6" key="1">
    <citation type="submission" date="2024-08" db="EMBL/GenBank/DDBJ databases">
        <title>Oceanimonas smirnovii Genome sequencing and assembly.</title>
        <authorList>
            <person name="Tang B."/>
        </authorList>
    </citation>
    <scope>NUCLEOTIDE SEQUENCE [LARGE SCALE GENOMIC DNA]</scope>
    <source>
        <strain evidence="5 6">OS2020-119</strain>
    </source>
</reference>
<evidence type="ECO:0000256" key="2">
    <source>
        <dbReference type="ARBA" id="ARBA00022688"/>
    </source>
</evidence>
<keyword evidence="4" id="KW-0670">Pyruvate</keyword>
<proteinExistence type="inferred from homology"/>